<dbReference type="EMBL" id="JANPWB010000012">
    <property type="protein sequence ID" value="KAJ1114058.1"/>
    <property type="molecule type" value="Genomic_DNA"/>
</dbReference>
<comment type="caution">
    <text evidence="1">The sequence shown here is derived from an EMBL/GenBank/DDBJ whole genome shotgun (WGS) entry which is preliminary data.</text>
</comment>
<accession>A0AAV7NLL4</accession>
<name>A0AAV7NLL4_PLEWA</name>
<evidence type="ECO:0008006" key="3">
    <source>
        <dbReference type="Google" id="ProtNLM"/>
    </source>
</evidence>
<gene>
    <name evidence="1" type="ORF">NDU88_002297</name>
</gene>
<dbReference type="Proteomes" id="UP001066276">
    <property type="component" value="Chromosome 8"/>
</dbReference>
<proteinExistence type="predicted"/>
<protein>
    <recommendedName>
        <fullName evidence="3">Secreted protein</fullName>
    </recommendedName>
</protein>
<reference evidence="1" key="1">
    <citation type="journal article" date="2022" name="bioRxiv">
        <title>Sequencing and chromosome-scale assembly of the giantPleurodeles waltlgenome.</title>
        <authorList>
            <person name="Brown T."/>
            <person name="Elewa A."/>
            <person name="Iarovenko S."/>
            <person name="Subramanian E."/>
            <person name="Araus A.J."/>
            <person name="Petzold A."/>
            <person name="Susuki M."/>
            <person name="Suzuki K.-i.T."/>
            <person name="Hayashi T."/>
            <person name="Toyoda A."/>
            <person name="Oliveira C."/>
            <person name="Osipova E."/>
            <person name="Leigh N.D."/>
            <person name="Simon A."/>
            <person name="Yun M.H."/>
        </authorList>
    </citation>
    <scope>NUCLEOTIDE SEQUENCE</scope>
    <source>
        <strain evidence="1">20211129_DDA</strain>
        <tissue evidence="1">Liver</tissue>
    </source>
</reference>
<keyword evidence="2" id="KW-1185">Reference proteome</keyword>
<organism evidence="1 2">
    <name type="scientific">Pleurodeles waltl</name>
    <name type="common">Iberian ribbed newt</name>
    <dbReference type="NCBI Taxonomy" id="8319"/>
    <lineage>
        <taxon>Eukaryota</taxon>
        <taxon>Metazoa</taxon>
        <taxon>Chordata</taxon>
        <taxon>Craniata</taxon>
        <taxon>Vertebrata</taxon>
        <taxon>Euteleostomi</taxon>
        <taxon>Amphibia</taxon>
        <taxon>Batrachia</taxon>
        <taxon>Caudata</taxon>
        <taxon>Salamandroidea</taxon>
        <taxon>Salamandridae</taxon>
        <taxon>Pleurodelinae</taxon>
        <taxon>Pleurodeles</taxon>
    </lineage>
</organism>
<evidence type="ECO:0000313" key="1">
    <source>
        <dbReference type="EMBL" id="KAJ1114058.1"/>
    </source>
</evidence>
<sequence>MTMRSGSPRLTCVLVPVIETPVYTVMPGWRLHGVPVPEHPAVRSFHLCVPGPEQLARSPSWCLGKMTS</sequence>
<dbReference type="AlphaFoldDB" id="A0AAV7NLL4"/>
<evidence type="ECO:0000313" key="2">
    <source>
        <dbReference type="Proteomes" id="UP001066276"/>
    </source>
</evidence>